<dbReference type="Gene3D" id="3.40.1350.10">
    <property type="match status" value="1"/>
</dbReference>
<dbReference type="OMA" id="ISIVECW"/>
<dbReference type="InterPro" id="IPR006677">
    <property type="entry name" value="tRNA_intron_Endonuc_cat-like"/>
</dbReference>
<proteinExistence type="inferred from homology"/>
<evidence type="ECO:0000256" key="2">
    <source>
        <dbReference type="ARBA" id="ARBA00012573"/>
    </source>
</evidence>
<sequence length="318" mass="36997">MLPLKPPVSKKNVKNIKLIDFPIYDENGEILDQNSWPKYQGIFNGKVIIINDLNDKSRLCNLGCFGQLGIIDKDKFIDYKTLQNQVLRQKKNWQAMELVPFDFPHNNQNVTDEKNLHIKLQEDYVANKPVYNNWKELKSSCSTEYEQLLILSGVQHELSYFLLLEEAFFLCYTLECLEIRSEDSSLISIVECWKQFNGLKKKFPYFYAAYHYYRSKGWVVKPGQQYGGDYVLYKSSPIYYHSSYVVVISVNGQNSELLPSWPSWYGCGRAIEAASKELLICTVLGPAYEEGMLIDLSQYTINDTIVRRWVPSQNRKKP</sequence>
<dbReference type="GO" id="GO:0000213">
    <property type="term" value="F:tRNA-intron lyase activity"/>
    <property type="evidence" value="ECO:0007669"/>
    <property type="project" value="UniProtKB-EC"/>
</dbReference>
<comment type="similarity">
    <text evidence="1">Belongs to the tRNA-intron endonuclease family.</text>
</comment>
<dbReference type="AlphaFoldDB" id="A0A8R1W6L6"/>
<dbReference type="InterPro" id="IPR036167">
    <property type="entry name" value="tRNA_intron_Endo_cat-like_sf"/>
</dbReference>
<evidence type="ECO:0000313" key="5">
    <source>
        <dbReference type="EnsemblMetazoa" id="XP_003245183.1"/>
    </source>
</evidence>
<keyword evidence="6" id="KW-1185">Reference proteome</keyword>
<accession>A0A8R1W6L6</accession>
<dbReference type="KEGG" id="api:100568704"/>
<reference evidence="5" key="2">
    <citation type="submission" date="2022-06" db="UniProtKB">
        <authorList>
            <consortium name="EnsemblMetazoa"/>
        </authorList>
    </citation>
    <scope>IDENTIFICATION</scope>
</reference>
<protein>
    <recommendedName>
        <fullName evidence="2">tRNA-intron lyase</fullName>
        <ecNumber evidence="2">4.6.1.16</ecNumber>
    </recommendedName>
</protein>
<dbReference type="SUPFAM" id="SSF53032">
    <property type="entry name" value="tRNA-intron endonuclease catalytic domain-like"/>
    <property type="match status" value="1"/>
</dbReference>
<feature type="domain" description="tRNA intron endonuclease catalytic" evidence="4">
    <location>
        <begin position="207"/>
        <end position="283"/>
    </location>
</feature>
<dbReference type="Proteomes" id="UP000007819">
    <property type="component" value="Chromosome A2"/>
</dbReference>
<reference evidence="6" key="1">
    <citation type="submission" date="2010-06" db="EMBL/GenBank/DDBJ databases">
        <authorList>
            <person name="Jiang H."/>
            <person name="Abraham K."/>
            <person name="Ali S."/>
            <person name="Alsbrooks S.L."/>
            <person name="Anim B.N."/>
            <person name="Anosike U.S."/>
            <person name="Attaway T."/>
            <person name="Bandaranaike D.P."/>
            <person name="Battles P.K."/>
            <person name="Bell S.N."/>
            <person name="Bell A.V."/>
            <person name="Beltran B."/>
            <person name="Bickham C."/>
            <person name="Bustamante Y."/>
            <person name="Caleb T."/>
            <person name="Canada A."/>
            <person name="Cardenas V."/>
            <person name="Carter K."/>
            <person name="Chacko J."/>
            <person name="Chandrabose M.N."/>
            <person name="Chavez D."/>
            <person name="Chavez A."/>
            <person name="Chen L."/>
            <person name="Chu H.-S."/>
            <person name="Claassen K.J."/>
            <person name="Cockrell R."/>
            <person name="Collins M."/>
            <person name="Cooper J.A."/>
            <person name="Cree A."/>
            <person name="Curry S.M."/>
            <person name="Da Y."/>
            <person name="Dao M.D."/>
            <person name="Das B."/>
            <person name="Davila M.-L."/>
            <person name="Davy-Carroll L."/>
            <person name="Denson S."/>
            <person name="Dinh H."/>
            <person name="Ebong V.E."/>
            <person name="Edwards J.R."/>
            <person name="Egan A."/>
            <person name="El-Daye J."/>
            <person name="Escobedo L."/>
            <person name="Fernandez S."/>
            <person name="Fernando P.R."/>
            <person name="Flagg N."/>
            <person name="Forbes L.D."/>
            <person name="Fowler R.G."/>
            <person name="Fu Q."/>
            <person name="Gabisi R.A."/>
            <person name="Ganer J."/>
            <person name="Garbino Pronczuk A."/>
            <person name="Garcia R.M."/>
            <person name="Garner T."/>
            <person name="Garrett T.E."/>
            <person name="Gonzalez D.A."/>
            <person name="Hamid H."/>
            <person name="Hawkins E.S."/>
            <person name="Hirani K."/>
            <person name="Hogues M.E."/>
            <person name="Hollins B."/>
            <person name="Hsiao C.-H."/>
            <person name="Jabil R."/>
            <person name="James M.L."/>
            <person name="Jhangiani S.N."/>
            <person name="Johnson B."/>
            <person name="Johnson Q."/>
            <person name="Joshi V."/>
            <person name="Kalu J.B."/>
            <person name="Kam C."/>
            <person name="Kashfia A."/>
            <person name="Keebler J."/>
            <person name="Kisamo H."/>
            <person name="Kovar C.L."/>
            <person name="Lago L.A."/>
            <person name="Lai C.-Y."/>
            <person name="Laidlaw J."/>
            <person name="Lara F."/>
            <person name="Le T.-K."/>
            <person name="Lee S.L."/>
            <person name="Legall F.H."/>
            <person name="Lemon S.J."/>
            <person name="Lewis L.R."/>
            <person name="Li B."/>
            <person name="Liu Y."/>
            <person name="Liu Y.-S."/>
            <person name="Lopez J."/>
            <person name="Lozado R.J."/>
            <person name="Lu J."/>
            <person name="Madu R.C."/>
            <person name="Maheshwari M."/>
            <person name="Maheshwari R."/>
            <person name="Malloy K."/>
            <person name="Martinez E."/>
            <person name="Mathew T."/>
            <person name="Mercado I.C."/>
            <person name="Mercado C."/>
            <person name="Meyer B."/>
            <person name="Montgomery K."/>
            <person name="Morgan M.B."/>
            <person name="Munidasa M."/>
            <person name="Nazareth L.V."/>
            <person name="Nelson J."/>
            <person name="Ng B.M."/>
            <person name="Nguyen N.B."/>
            <person name="Nguyen P.Q."/>
            <person name="Nguyen T."/>
            <person name="Obregon M."/>
            <person name="Okwuonu G.O."/>
            <person name="Onwere C.G."/>
            <person name="Orozco G."/>
            <person name="Parra A."/>
            <person name="Patel S."/>
            <person name="Patil S."/>
            <person name="Perez A."/>
            <person name="Perez Y."/>
            <person name="Pham C."/>
            <person name="Primus E.L."/>
            <person name="Pu L.-L."/>
            <person name="Puazo M."/>
            <person name="Qin X."/>
            <person name="Quiroz J.B."/>
            <person name="Reese J."/>
            <person name="Richards S."/>
            <person name="Rives C.M."/>
            <person name="Robberts R."/>
            <person name="Ruiz S.J."/>
            <person name="Ruiz M.J."/>
            <person name="Santibanez J."/>
            <person name="Schneider B.W."/>
            <person name="Sisson I."/>
            <person name="Smith M."/>
            <person name="Sodergren E."/>
            <person name="Song X.-Z."/>
            <person name="Song B.B."/>
            <person name="Summersgill H."/>
            <person name="Thelus R."/>
            <person name="Thornton R.D."/>
            <person name="Trejos Z.Y."/>
            <person name="Usmani K."/>
            <person name="Vattathil S."/>
            <person name="Villasana D."/>
            <person name="Walker D.L."/>
            <person name="Wang S."/>
            <person name="Wang K."/>
            <person name="White C.S."/>
            <person name="Williams A.C."/>
            <person name="Williamson J."/>
            <person name="Wilson K."/>
            <person name="Woghiren I.O."/>
            <person name="Woodworth J.R."/>
            <person name="Worley K.C."/>
            <person name="Wright R.A."/>
            <person name="Wu W."/>
            <person name="Young L."/>
            <person name="Zhang L."/>
            <person name="Zhang J."/>
            <person name="Zhu Y."/>
            <person name="Muzny D.M."/>
            <person name="Weinstock G."/>
            <person name="Gibbs R.A."/>
        </authorList>
    </citation>
    <scope>NUCLEOTIDE SEQUENCE [LARGE SCALE GENOMIC DNA]</scope>
    <source>
        <strain evidence="6">LSR1</strain>
    </source>
</reference>
<dbReference type="InterPro" id="IPR006676">
    <property type="entry name" value="tRNA_splic"/>
</dbReference>
<dbReference type="CTD" id="80746"/>
<evidence type="ECO:0000256" key="1">
    <source>
        <dbReference type="ARBA" id="ARBA00008078"/>
    </source>
</evidence>
<dbReference type="OrthoDB" id="10249562at2759"/>
<evidence type="ECO:0000313" key="6">
    <source>
        <dbReference type="Proteomes" id="UP000007819"/>
    </source>
</evidence>
<evidence type="ECO:0000259" key="4">
    <source>
        <dbReference type="Pfam" id="PF01974"/>
    </source>
</evidence>
<comment type="catalytic activity">
    <reaction evidence="3">
        <text>pretRNA = a 3'-half-tRNA molecule with a 5'-OH end + a 5'-half-tRNA molecule with a 2',3'-cyclic phosphate end + an intron with a 2',3'-cyclic phosphate and a 5'-hydroxyl terminus.</text>
        <dbReference type="EC" id="4.6.1.16"/>
    </reaction>
</comment>
<dbReference type="RefSeq" id="XP_003245183.1">
    <property type="nucleotide sequence ID" value="XM_003245135.3"/>
</dbReference>
<evidence type="ECO:0000256" key="3">
    <source>
        <dbReference type="ARBA" id="ARBA00034031"/>
    </source>
</evidence>
<dbReference type="EC" id="4.6.1.16" evidence="2"/>
<name>A0A8R1W6L6_ACYPI</name>
<dbReference type="InterPro" id="IPR011856">
    <property type="entry name" value="tRNA_endonuc-like_dom_sf"/>
</dbReference>
<dbReference type="GO" id="GO:0000214">
    <property type="term" value="C:tRNA-intron endonuclease complex"/>
    <property type="evidence" value="ECO:0007669"/>
    <property type="project" value="TreeGrafter"/>
</dbReference>
<dbReference type="GO" id="GO:0000379">
    <property type="term" value="P:tRNA-type intron splice site recognition and cleavage"/>
    <property type="evidence" value="ECO:0007669"/>
    <property type="project" value="TreeGrafter"/>
</dbReference>
<dbReference type="EnsemblMetazoa" id="XM_003245135.4">
    <property type="protein sequence ID" value="XP_003245183.1"/>
    <property type="gene ID" value="LOC100568704"/>
</dbReference>
<dbReference type="GeneID" id="100568704"/>
<dbReference type="Pfam" id="PF01974">
    <property type="entry name" value="tRNA_int_endo"/>
    <property type="match status" value="1"/>
</dbReference>
<organism evidence="5 6">
    <name type="scientific">Acyrthosiphon pisum</name>
    <name type="common">Pea aphid</name>
    <dbReference type="NCBI Taxonomy" id="7029"/>
    <lineage>
        <taxon>Eukaryota</taxon>
        <taxon>Metazoa</taxon>
        <taxon>Ecdysozoa</taxon>
        <taxon>Arthropoda</taxon>
        <taxon>Hexapoda</taxon>
        <taxon>Insecta</taxon>
        <taxon>Pterygota</taxon>
        <taxon>Neoptera</taxon>
        <taxon>Paraneoptera</taxon>
        <taxon>Hemiptera</taxon>
        <taxon>Sternorrhyncha</taxon>
        <taxon>Aphidomorpha</taxon>
        <taxon>Aphidoidea</taxon>
        <taxon>Aphididae</taxon>
        <taxon>Macrosiphini</taxon>
        <taxon>Acyrthosiphon</taxon>
    </lineage>
</organism>
<dbReference type="GO" id="GO:0003676">
    <property type="term" value="F:nucleic acid binding"/>
    <property type="evidence" value="ECO:0007669"/>
    <property type="project" value="InterPro"/>
</dbReference>
<dbReference type="PANTHER" id="PTHR21227">
    <property type="entry name" value="TRNA-SPLICING ENDONUCLEASE SUBUNIT SEN2"/>
    <property type="match status" value="1"/>
</dbReference>
<dbReference type="PANTHER" id="PTHR21227:SF0">
    <property type="entry name" value="TRNA-SPLICING ENDONUCLEASE SUBUNIT SEN2"/>
    <property type="match status" value="1"/>
</dbReference>
<dbReference type="CDD" id="cd22363">
    <property type="entry name" value="tRNA-intron_lyase_C"/>
    <property type="match status" value="1"/>
</dbReference>
<dbReference type="GO" id="GO:0005737">
    <property type="term" value="C:cytoplasm"/>
    <property type="evidence" value="ECO:0007669"/>
    <property type="project" value="TreeGrafter"/>
</dbReference>